<evidence type="ECO:0000313" key="1">
    <source>
        <dbReference type="EMBL" id="MFB9995000.1"/>
    </source>
</evidence>
<gene>
    <name evidence="1" type="ORF">ACFFLM_23915</name>
</gene>
<accession>A0ABV6B7R5</accession>
<comment type="caution">
    <text evidence="1">The sequence shown here is derived from an EMBL/GenBank/DDBJ whole genome shotgun (WGS) entry which is preliminary data.</text>
</comment>
<keyword evidence="2" id="KW-1185">Reference proteome</keyword>
<protein>
    <submittedName>
        <fullName evidence="1">Uncharacterized protein</fullName>
    </submittedName>
</protein>
<proteinExistence type="predicted"/>
<dbReference type="EMBL" id="JBHLYR010000073">
    <property type="protein sequence ID" value="MFB9995000.1"/>
    <property type="molecule type" value="Genomic_DNA"/>
</dbReference>
<evidence type="ECO:0000313" key="2">
    <source>
        <dbReference type="Proteomes" id="UP001589733"/>
    </source>
</evidence>
<name>A0ABV6B7R5_9DEIO</name>
<organism evidence="1 2">
    <name type="scientific">Deinococcus oregonensis</name>
    <dbReference type="NCBI Taxonomy" id="1805970"/>
    <lineage>
        <taxon>Bacteria</taxon>
        <taxon>Thermotogati</taxon>
        <taxon>Deinococcota</taxon>
        <taxon>Deinococci</taxon>
        <taxon>Deinococcales</taxon>
        <taxon>Deinococcaceae</taxon>
        <taxon>Deinococcus</taxon>
    </lineage>
</organism>
<reference evidence="1 2" key="1">
    <citation type="submission" date="2024-09" db="EMBL/GenBank/DDBJ databases">
        <authorList>
            <person name="Sun Q."/>
            <person name="Mori K."/>
        </authorList>
    </citation>
    <scope>NUCLEOTIDE SEQUENCE [LARGE SCALE GENOMIC DNA]</scope>
    <source>
        <strain evidence="1 2">JCM 13503</strain>
    </source>
</reference>
<dbReference type="Proteomes" id="UP001589733">
    <property type="component" value="Unassembled WGS sequence"/>
</dbReference>
<dbReference type="RefSeq" id="WP_380016500.1">
    <property type="nucleotide sequence ID" value="NZ_JBHLYR010000073.1"/>
</dbReference>
<sequence>MTSPPLDLSKARKTKIHASGQALLYDVAKRVRSGYHWWITGEVDAGKILAVVAKLDHHYQTTADAVTRHRRKTAGDASSVLFVWPLRNDSAGYTQRFGFLLLATEHLDAEVMYDARKRPVRINLYANQNAIFHLIPTQLKVPRVVRTAGRKKATRGETGQPAETTQVRVTMEFAWQLSAKSFDLMRQRFAAAASNPAGLDGLRRAYSALPMVSGYRLQLKTVLYETKLLWKKATTPAVQAAKKATSEGTRPDPFNVSSLPYIRGFPKLYNDPPITLAAYLDANSQTKKHVQRRTLEQVRADHSAGEML</sequence>